<keyword evidence="1" id="KW-0472">Membrane</keyword>
<reference evidence="2 3" key="2">
    <citation type="submission" date="2007-04" db="EMBL/GenBank/DDBJ databases">
        <title>Draft genome sequence of Ruminococcus torques (ATCC 27756).</title>
        <authorList>
            <person name="Sudarsanam P."/>
            <person name="Ley R."/>
            <person name="Guruge J."/>
            <person name="Turnbaugh P.J."/>
            <person name="Mahowald M."/>
            <person name="Liep D."/>
            <person name="Gordon J."/>
        </authorList>
    </citation>
    <scope>NUCLEOTIDE SEQUENCE [LARGE SCALE GENOMIC DNA]</scope>
    <source>
        <strain evidence="2 3">ATCC 27756</strain>
    </source>
</reference>
<name>A5KPV4_9FIRM</name>
<evidence type="ECO:0000313" key="2">
    <source>
        <dbReference type="EMBL" id="EDK23608.1"/>
    </source>
</evidence>
<evidence type="ECO:0000313" key="3">
    <source>
        <dbReference type="Proteomes" id="UP000003577"/>
    </source>
</evidence>
<protein>
    <submittedName>
        <fullName evidence="2">Uncharacterized protein</fullName>
    </submittedName>
</protein>
<dbReference type="PaxDb" id="411460-RUMTOR_02289"/>
<dbReference type="Proteomes" id="UP000003577">
    <property type="component" value="Unassembled WGS sequence"/>
</dbReference>
<evidence type="ECO:0000256" key="1">
    <source>
        <dbReference type="SAM" id="Phobius"/>
    </source>
</evidence>
<keyword evidence="1" id="KW-1133">Transmembrane helix</keyword>
<accession>A5KPV4</accession>
<dbReference type="HOGENOM" id="CLU_2865123_0_0_9"/>
<feature type="transmembrane region" description="Helical" evidence="1">
    <location>
        <begin position="6"/>
        <end position="28"/>
    </location>
</feature>
<dbReference type="AlphaFoldDB" id="A5KPV4"/>
<proteinExistence type="predicted"/>
<organism evidence="2 3">
    <name type="scientific">[Ruminococcus] torques ATCC 27756</name>
    <dbReference type="NCBI Taxonomy" id="411460"/>
    <lineage>
        <taxon>Bacteria</taxon>
        <taxon>Bacillati</taxon>
        <taxon>Bacillota</taxon>
        <taxon>Clostridia</taxon>
        <taxon>Lachnospirales</taxon>
        <taxon>Lachnospiraceae</taxon>
        <taxon>Mediterraneibacter</taxon>
    </lineage>
</organism>
<dbReference type="EMBL" id="AAVP02000013">
    <property type="protein sequence ID" value="EDK23608.1"/>
    <property type="molecule type" value="Genomic_DNA"/>
</dbReference>
<feature type="transmembrane region" description="Helical" evidence="1">
    <location>
        <begin position="40"/>
        <end position="63"/>
    </location>
</feature>
<comment type="caution">
    <text evidence="2">The sequence shown here is derived from an EMBL/GenBank/DDBJ whole genome shotgun (WGS) entry which is preliminary data.</text>
</comment>
<keyword evidence="1" id="KW-0812">Transmembrane</keyword>
<sequence>MFMLIFYTIFVKFFLLFSNFSLYSLFTTSKEPIPKRESVLLYRLTILYYENFILIFVLIFSFYF</sequence>
<gene>
    <name evidence="2" type="ORF">RUMTOR_02289</name>
</gene>
<reference evidence="2 3" key="1">
    <citation type="submission" date="2007-03" db="EMBL/GenBank/DDBJ databases">
        <authorList>
            <person name="Fulton L."/>
            <person name="Clifton S."/>
            <person name="Fulton B."/>
            <person name="Xu J."/>
            <person name="Minx P."/>
            <person name="Pepin K.H."/>
            <person name="Johnson M."/>
            <person name="Thiruvilangam P."/>
            <person name="Bhonagiri V."/>
            <person name="Nash W.E."/>
            <person name="Mardis E.R."/>
            <person name="Wilson R.K."/>
        </authorList>
    </citation>
    <scope>NUCLEOTIDE SEQUENCE [LARGE SCALE GENOMIC DNA]</scope>
    <source>
        <strain evidence="2 3">ATCC 27756</strain>
    </source>
</reference>